<organism evidence="1 2">
    <name type="scientific">Pseudomonas fluorescens</name>
    <dbReference type="NCBI Taxonomy" id="294"/>
    <lineage>
        <taxon>Bacteria</taxon>
        <taxon>Pseudomonadati</taxon>
        <taxon>Pseudomonadota</taxon>
        <taxon>Gammaproteobacteria</taxon>
        <taxon>Pseudomonadales</taxon>
        <taxon>Pseudomonadaceae</taxon>
        <taxon>Pseudomonas</taxon>
    </lineage>
</organism>
<proteinExistence type="predicted"/>
<evidence type="ECO:0000313" key="2">
    <source>
        <dbReference type="Proteomes" id="UP000061348"/>
    </source>
</evidence>
<dbReference type="AlphaFoldDB" id="A0A109LE83"/>
<reference evidence="1 2" key="1">
    <citation type="submission" date="2015-05" db="EMBL/GenBank/DDBJ databases">
        <title>A genomic and transcriptomic approach to investigate the blue pigment phenotype in Pseudomonas fluorescens.</title>
        <authorList>
            <person name="Andreani N.A."/>
            <person name="Cardazzo B."/>
        </authorList>
    </citation>
    <scope>NUCLEOTIDE SEQUENCE [LARGE SCALE GENOMIC DNA]</scope>
    <source>
        <strain evidence="1 2">Ps_22</strain>
    </source>
</reference>
<name>A0A109LE83_PSEFL</name>
<dbReference type="Proteomes" id="UP000061348">
    <property type="component" value="Unassembled WGS sequence"/>
</dbReference>
<accession>A0A109LE83</accession>
<evidence type="ECO:0000313" key="1">
    <source>
        <dbReference type="EMBL" id="KWV86033.1"/>
    </source>
</evidence>
<sequence>MHRLFQALPEDGGAQDIVALDHRVQRVDKPVDGALVVKPQLHLQHVGVALGGRQVMVENAGLQRRQAINVLHVGNATGHGLKDMADSGLIQLDQGQHVRGDGLGVCLNKVGRHLHGLLAAHRRSERRQGRLAEQHAHIGAEVDLAHAFDQFDRQQRMAAEFEEIVLTTDTVDVEQVLPEHGEGGFHRPLGRRILPPGHGVGIGCGQGLAVEFAVGGQRQRIQAHEGAGHHVFGQAQQQMVTQGSHVEVAIADHIGHQPFIARLIFTGDHHRIAHAAGNGQVRLDFTQFDTETTDLDLVIVTPQVLNTAVGQQAAKVAGLVHAQAGGRVGKEAFGIQRLAVEVTTRHPGTAHIQLAHHTQGQGLMALIQHVQLQIGNTHANRAHADQVRVGRFQRTVGHMHGGFSDAVHVHQLRTGIHCPCVPRLEHARFQGFAAENHLAQGMGLGTVALGRDQLAERARRLIEDAHLGVAQQRVALIRRAADQLRHDQQLAAVHQRAPDFPHGKVEREGMEQRPHIVRVEPEPVVGGAEQACDLAMLDHHALGLASGAGGVDDVGQVGRAQVQPRVGDGQRAQVVQVDPGQCAGPLRRVGLHQHRHRLAVGQGVGDAFLGIGRVDGHIARTGLENAK</sequence>
<dbReference type="EMBL" id="LCYA01000107">
    <property type="protein sequence ID" value="KWV86033.1"/>
    <property type="molecule type" value="Genomic_DNA"/>
</dbReference>
<comment type="caution">
    <text evidence="1">The sequence shown here is derived from an EMBL/GenBank/DDBJ whole genome shotgun (WGS) entry which is preliminary data.</text>
</comment>
<dbReference type="AntiFam" id="ANF00174">
    <property type="entry name" value="Shadow ORF (irp2)"/>
</dbReference>
<protein>
    <submittedName>
        <fullName evidence="1">Uncharacterized protein</fullName>
    </submittedName>
</protein>
<dbReference type="AntiFam" id="ANF00178">
    <property type="entry name" value="Shadow ORF (opposite dhbF)"/>
</dbReference>
<gene>
    <name evidence="1" type="ORF">PFLmoz3_04323</name>
</gene>